<comment type="caution">
    <text evidence="1">The sequence shown here is derived from an EMBL/GenBank/DDBJ whole genome shotgun (WGS) entry which is preliminary data.</text>
</comment>
<reference evidence="1" key="1">
    <citation type="journal article" date="2023" name="Microb. Genom.">
        <title>Mesoterricola silvestris gen. nov., sp. nov., Mesoterricola sediminis sp. nov., Geothrix oryzae sp. nov., Geothrix edaphica sp. nov., Geothrix rubra sp. nov., and Geothrix limicola sp. nov., six novel members of Acidobacteriota isolated from soils.</title>
        <authorList>
            <person name="Weisberg A.J."/>
            <person name="Pearce E."/>
            <person name="Kramer C.G."/>
            <person name="Chang J.H."/>
            <person name="Clarke C.R."/>
        </authorList>
    </citation>
    <scope>NUCLEOTIDE SEQUENCE</scope>
    <source>
        <strain evidence="1">ND06-05F</strain>
    </source>
</reference>
<dbReference type="Proteomes" id="UP001273589">
    <property type="component" value="Unassembled WGS sequence"/>
</dbReference>
<evidence type="ECO:0000313" key="1">
    <source>
        <dbReference type="EMBL" id="MDX3129994.1"/>
    </source>
</evidence>
<sequence length="51" mass="5637">MDGNRVRVVHTKDGGPTHAFRLANWGKADFPLSADFTDDNNKAWHAAIPAF</sequence>
<protein>
    <submittedName>
        <fullName evidence="1">Uncharacterized protein</fullName>
    </submittedName>
</protein>
<accession>A0AAJ2PMB0</accession>
<gene>
    <name evidence="1" type="ORF">PV367_09365</name>
</gene>
<dbReference type="EMBL" id="JARAWN010000039">
    <property type="protein sequence ID" value="MDX3129994.1"/>
    <property type="molecule type" value="Genomic_DNA"/>
</dbReference>
<evidence type="ECO:0000313" key="2">
    <source>
        <dbReference type="Proteomes" id="UP001273589"/>
    </source>
</evidence>
<dbReference type="AlphaFoldDB" id="A0AAJ2PMB0"/>
<organism evidence="1 2">
    <name type="scientific">Streptomyces europaeiscabiei</name>
    <dbReference type="NCBI Taxonomy" id="146819"/>
    <lineage>
        <taxon>Bacteria</taxon>
        <taxon>Bacillati</taxon>
        <taxon>Actinomycetota</taxon>
        <taxon>Actinomycetes</taxon>
        <taxon>Kitasatosporales</taxon>
        <taxon>Streptomycetaceae</taxon>
        <taxon>Streptomyces</taxon>
    </lineage>
</organism>
<dbReference type="RefSeq" id="WP_319690472.1">
    <property type="nucleotide sequence ID" value="NZ_JARAWN010000039.1"/>
</dbReference>
<name>A0AAJ2PMB0_9ACTN</name>
<proteinExistence type="predicted"/>